<dbReference type="EMBL" id="JAENIL010000052">
    <property type="protein sequence ID" value="MBK1879599.1"/>
    <property type="molecule type" value="Genomic_DNA"/>
</dbReference>
<protein>
    <submittedName>
        <fullName evidence="2">DUF2059 domain-containing protein</fullName>
    </submittedName>
</protein>
<proteinExistence type="predicted"/>
<keyword evidence="3" id="KW-1185">Reference proteome</keyword>
<name>A0A934S203_9BACT</name>
<dbReference type="Proteomes" id="UP000617628">
    <property type="component" value="Unassembled WGS sequence"/>
</dbReference>
<sequence>MNTVLRAILAIGLTWSSASIEASSFSDDHCELARQFLKETEAEKSYIEGIKEALDLQIESVPQMQSFKGVFSKWQDTYLTWDVFEEKYVEIICEAYSEEEIRSLIEFYKTPIGQKQLEKSDQIVLEVMRFSELVAARHQPELNIMITKRAKELELEVENLFPEFKAEEENSEIVIHTATEFQSGSMQQLVYTLPKTEAIEGADIDLKTDGSTLSAVEAMGIAFSEHYSQIGIDEDEFWEETSITLSNFKIDSDDLEFPEAKTLWFYSVNCSVFGNYPAFGTPADIVVLMDGHILKPKKQS</sequence>
<dbReference type="RefSeq" id="WP_200357813.1">
    <property type="nucleotide sequence ID" value="NZ_JAENIL010000052.1"/>
</dbReference>
<gene>
    <name evidence="2" type="ORF">JIN87_22125</name>
</gene>
<evidence type="ECO:0000259" key="1">
    <source>
        <dbReference type="Pfam" id="PF09832"/>
    </source>
</evidence>
<accession>A0A934S203</accession>
<dbReference type="InterPro" id="IPR018637">
    <property type="entry name" value="DUF2059"/>
</dbReference>
<feature type="domain" description="DUF2059" evidence="1">
    <location>
        <begin position="84"/>
        <end position="140"/>
    </location>
</feature>
<comment type="caution">
    <text evidence="2">The sequence shown here is derived from an EMBL/GenBank/DDBJ whole genome shotgun (WGS) entry which is preliminary data.</text>
</comment>
<evidence type="ECO:0000313" key="3">
    <source>
        <dbReference type="Proteomes" id="UP000617628"/>
    </source>
</evidence>
<dbReference type="AlphaFoldDB" id="A0A934S203"/>
<reference evidence="2" key="1">
    <citation type="submission" date="2021-01" db="EMBL/GenBank/DDBJ databases">
        <title>Modified the classification status of verrucomicrobia.</title>
        <authorList>
            <person name="Feng X."/>
        </authorList>
    </citation>
    <scope>NUCLEOTIDE SEQUENCE</scope>
    <source>
        <strain evidence="2">KCTC 13126</strain>
    </source>
</reference>
<dbReference type="Pfam" id="PF09832">
    <property type="entry name" value="DUF2059"/>
    <property type="match status" value="1"/>
</dbReference>
<evidence type="ECO:0000313" key="2">
    <source>
        <dbReference type="EMBL" id="MBK1879599.1"/>
    </source>
</evidence>
<organism evidence="2 3">
    <name type="scientific">Pelagicoccus mobilis</name>
    <dbReference type="NCBI Taxonomy" id="415221"/>
    <lineage>
        <taxon>Bacteria</taxon>
        <taxon>Pseudomonadati</taxon>
        <taxon>Verrucomicrobiota</taxon>
        <taxon>Opitutia</taxon>
        <taxon>Puniceicoccales</taxon>
        <taxon>Pelagicoccaceae</taxon>
        <taxon>Pelagicoccus</taxon>
    </lineage>
</organism>